<dbReference type="InterPro" id="IPR044046">
    <property type="entry name" value="E3_ligase_UBR-like_C"/>
</dbReference>
<dbReference type="GO" id="GO:0016567">
    <property type="term" value="P:protein ubiquitination"/>
    <property type="evidence" value="ECO:0007669"/>
    <property type="project" value="UniProtKB-UniRule"/>
</dbReference>
<dbReference type="SMART" id="SM00396">
    <property type="entry name" value="ZnF_UBR1"/>
    <property type="match status" value="1"/>
</dbReference>
<dbReference type="Pfam" id="PF18995">
    <property type="entry name" value="PRT6_C"/>
    <property type="match status" value="1"/>
</dbReference>
<accession>A0A7H9AYG4</accession>
<proteinExistence type="inferred from homology"/>
<dbReference type="PROSITE" id="PS51157">
    <property type="entry name" value="ZF_UBR"/>
    <property type="match status" value="1"/>
</dbReference>
<evidence type="ECO:0000256" key="2">
    <source>
        <dbReference type="ARBA" id="ARBA00022679"/>
    </source>
</evidence>
<evidence type="ECO:0000256" key="9">
    <source>
        <dbReference type="RuleBase" id="RU366018"/>
    </source>
</evidence>
<evidence type="ECO:0000256" key="1">
    <source>
        <dbReference type="ARBA" id="ARBA00000900"/>
    </source>
</evidence>
<feature type="coiled-coil region" evidence="10">
    <location>
        <begin position="1191"/>
        <end position="1223"/>
    </location>
</feature>
<dbReference type="InterPro" id="IPR003126">
    <property type="entry name" value="Znf_UBR"/>
</dbReference>
<feature type="zinc finger region" description="UBR-type" evidence="8">
    <location>
        <begin position="109"/>
        <end position="185"/>
    </location>
</feature>
<dbReference type="PANTHER" id="PTHR21497:SF24">
    <property type="entry name" value="E3 UBIQUITIN-PROTEIN LIGASE UBR1"/>
    <property type="match status" value="1"/>
</dbReference>
<dbReference type="RefSeq" id="XP_037142340.1">
    <property type="nucleotide sequence ID" value="XM_037286445.1"/>
</dbReference>
<keyword evidence="13" id="KW-1185">Reference proteome</keyword>
<dbReference type="EC" id="2.3.2.27" evidence="9"/>
<gene>
    <name evidence="12" type="ORF">HG535_0A05530</name>
</gene>
<dbReference type="GeneID" id="59234248"/>
<dbReference type="Gene3D" id="2.10.110.30">
    <property type="match status" value="1"/>
</dbReference>
<dbReference type="Pfam" id="PF22960">
    <property type="entry name" value="WHD_UBR1"/>
    <property type="match status" value="1"/>
</dbReference>
<reference evidence="12 13" key="1">
    <citation type="submission" date="2020-07" db="EMBL/GenBank/DDBJ databases">
        <title>The yeast mating-type switching endonuclease HO is a domesticated member of an unorthodox homing genetic element family.</title>
        <authorList>
            <person name="Coughlan A.Y."/>
            <person name="Lombardi L."/>
            <person name="Braun-Galleani S."/>
            <person name="Martos A.R."/>
            <person name="Galeote V."/>
            <person name="Bigey F."/>
            <person name="Dequin S."/>
            <person name="Byrne K.P."/>
            <person name="Wolfe K.H."/>
        </authorList>
    </citation>
    <scope>NUCLEOTIDE SEQUENCE [LARGE SCALE GENOMIC DNA]</scope>
    <source>
        <strain evidence="12 13">NRRL Y-6702</strain>
    </source>
</reference>
<evidence type="ECO:0000256" key="7">
    <source>
        <dbReference type="ARBA" id="ARBA00046341"/>
    </source>
</evidence>
<protein>
    <recommendedName>
        <fullName evidence="9">E3 ubiquitin-protein ligase</fullName>
        <ecNumber evidence="9">2.3.2.27</ecNumber>
    </recommendedName>
</protein>
<evidence type="ECO:0000256" key="5">
    <source>
        <dbReference type="ARBA" id="ARBA00022786"/>
    </source>
</evidence>
<comment type="similarity">
    <text evidence="7 9">Belongs to the E3 ubiquitin-protein ligase UBR1-like family.</text>
</comment>
<evidence type="ECO:0000256" key="3">
    <source>
        <dbReference type="ARBA" id="ARBA00022723"/>
    </source>
</evidence>
<keyword evidence="4 9" id="KW-0863">Zinc-finger</keyword>
<keyword evidence="10" id="KW-0175">Coiled coil</keyword>
<evidence type="ECO:0000313" key="12">
    <source>
        <dbReference type="EMBL" id="QLG70612.1"/>
    </source>
</evidence>
<keyword evidence="2 9" id="KW-0808">Transferase</keyword>
<dbReference type="KEGG" id="zmk:HG535_0A05530"/>
<dbReference type="GO" id="GO:0008270">
    <property type="term" value="F:zinc ion binding"/>
    <property type="evidence" value="ECO:0007669"/>
    <property type="project" value="UniProtKB-UniRule"/>
</dbReference>
<evidence type="ECO:0000313" key="13">
    <source>
        <dbReference type="Proteomes" id="UP000509704"/>
    </source>
</evidence>
<dbReference type="InterPro" id="IPR039164">
    <property type="entry name" value="UBR1-like"/>
</dbReference>
<dbReference type="CDD" id="cd19670">
    <property type="entry name" value="UBR-box_UBR1_2_3"/>
    <property type="match status" value="1"/>
</dbReference>
<dbReference type="GO" id="GO:0005737">
    <property type="term" value="C:cytoplasm"/>
    <property type="evidence" value="ECO:0007669"/>
    <property type="project" value="TreeGrafter"/>
</dbReference>
<evidence type="ECO:0000259" key="11">
    <source>
        <dbReference type="PROSITE" id="PS51157"/>
    </source>
</evidence>
<dbReference type="OrthoDB" id="26387at2759"/>
<evidence type="ECO:0000256" key="6">
    <source>
        <dbReference type="ARBA" id="ARBA00022833"/>
    </source>
</evidence>
<evidence type="ECO:0000256" key="8">
    <source>
        <dbReference type="PROSITE-ProRule" id="PRU00508"/>
    </source>
</evidence>
<evidence type="ECO:0000256" key="4">
    <source>
        <dbReference type="ARBA" id="ARBA00022771"/>
    </source>
</evidence>
<keyword evidence="3 9" id="KW-0479">Metal-binding</keyword>
<dbReference type="Pfam" id="PF02207">
    <property type="entry name" value="zf-UBR"/>
    <property type="match status" value="1"/>
</dbReference>
<dbReference type="InterPro" id="IPR055194">
    <property type="entry name" value="UBR1-like_WH"/>
</dbReference>
<dbReference type="UniPathway" id="UPA00143"/>
<dbReference type="GO" id="GO:0071596">
    <property type="term" value="P:ubiquitin-dependent protein catabolic process via the N-end rule pathway"/>
    <property type="evidence" value="ECO:0007669"/>
    <property type="project" value="UniProtKB-UniRule"/>
</dbReference>
<name>A0A7H9AYG4_ZYGMR</name>
<dbReference type="GO" id="GO:0000151">
    <property type="term" value="C:ubiquitin ligase complex"/>
    <property type="evidence" value="ECO:0007669"/>
    <property type="project" value="TreeGrafter"/>
</dbReference>
<comment type="pathway">
    <text evidence="9">Protein modification; protein ubiquitination.</text>
</comment>
<dbReference type="EMBL" id="CP058604">
    <property type="protein sequence ID" value="QLG70612.1"/>
    <property type="molecule type" value="Genomic_DNA"/>
</dbReference>
<sequence length="1871" mass="214316">MSSDQCKIYSLRDFLIHLPKLVPHEYDDVVRYIVWKVLRLSLEADQDRGQAQDGRNNPQIDWDSIVSVFTSENWGRGVYKDILRDVSWKEKVQPPLSETCGDHRVPAGCMCGRLCYPLETVYYCFTCTMNPLYEICEYCFDRAEHLGHVYTAKLVVRPEGRVCHWGDTSIFKGTGQSGSCEADAVGTSASATPAPVVTNSNTKTCMSNTFNTILDYLIDVTIYFKDRNEAPLSVVNFKKPVRKPDDNILFKIALEDSGGSVPEETDLENGIGNNRKWAVQIDEEDCNIHCKDLASKIARIFNKPAEFAISLTKMLEDGHPSVILAKSPDISKIQKISTILQQEGIHSHVRNMEDVFKRELINDVVEWLYIVSTEETVDLRRRKALRLSMLDAWQSGLRSAKFTPNFLSPYVAKLNLLGGFLVSYEQHDTFPWFKPWNFTNINDPKITDVMSNYDKRLADTNVMNTISRFHPLHGSRFQYILAESTQFLSRFSRYRMLKVLSSLFTITDDAKNCLAAQYFDIYLSVLYSTVASDSTGFKVSLMSIFSQYTFQHPDTANLAIRNCFVQRALKFAFTLMAFTSDDLLAYLPIPLSHDCKLPNETIRNRRTIMCFKDICILMSTNTIPLELLQNNDILSLIVESFGAFNNILRLKRETAEHVEFESFDFSSYYFYFSSVLVMVDGFIRSISIIDDKETRKDIVVKLIKMTMKKELQLLAQFRKSVSSTFLWSSFASNEDKPALLPIIKEKICGHVANIINFQVGVDTQNFFNPMSYLFKFVLQWSQCGRYAPAPHDMVNYLDFNEIFQDKQDSLFVCESALSTLVLLGQINVGFWVRNGSPITHQARMYTKYSMREFTYMSDLFNVQFSMSHADPDEFMVTYIARWGLKHWSNGVPVGDYPQRETTVSIVYECILLLVQLLTEIKSLTLVSSVDGFEKTLKAEIVHALCFRSCTYSQIMECIPEHITKHAAFDLYLEKFTNFTPPSGLTDHGQYSLKKQYIADIEPYYVALSSSKRYEVEKKIRVSMASKKHINYDDTFVPAKDVIGLLKQTPYSRLYAISSVDTFGLFLKSTLELINKFNHDSLLPVVVHLIHQCVVNNLNDFMKIFWHEFASVDTEFYYYNSIGSILYGLLLKECFTQVHGKIREVFRYLAKTAAHVDIKSYLQEQTESFNETILWSSSEMKATKDGKFEKKKRLARSRKEKMLRELAKQQLQFIENNSLAIEKEYMRESSPESLETSKTLGWEFPGETCVFCKMTHEEDAFIFFSYQENNICDHGINFDNKLSHIKLFSQAAENSNLCDEEMERMKFSCVESRVDSTREGAVLRTCGHGAHISCLGNHMKTIRAAHNQTTKNVPVAYGFGLMYCPLCNGLCNSFLPQLTKGISRSASDFFKAEASCISEDTRSLLLSASIKAARIFQDLVKEKSEKNKDHFNALDTLFVNTISNTELATRTGSGSFAEVISSPRLLTLRLLNELILFLHHHIRQDNMSMRFEYSWQQFLLRRIDTDFLLVANQAIKSVNQCESGSSNCVAGLSNLSKVKNAVKGRIIQDMLILAKEMLQVEFYNDCPEVWKMVKQPISDFPYDTTRLEVEVDLIVKMFTRVVSFFSPEVESYMNGICHLRFQIHGLLTNSLGIFLRRFSIMFYAQYAVGTELEPFIKSPSSIDILLLYLKLPRLSEILQEFDVEQSLKAFEATMGFPAVPPMSRICPRLKAMKFSSPLPVQLVKLPHSLSHFFLSEKDNLMHKVLKDDIAFCLFCGKQCNLRKSVSLHGYALGVCTNHVRNECSISSTYGMFLMIRSNSIYLSYGERGTFYSAPYLDKHGEPDVDFKYNTPVFLDEKRYEHLCNGVMLDNMIPHIVLRLTDGNSDLGGWETM</sequence>
<evidence type="ECO:0000256" key="10">
    <source>
        <dbReference type="SAM" id="Coils"/>
    </source>
</evidence>
<keyword evidence="6 9" id="KW-0862">Zinc</keyword>
<dbReference type="Proteomes" id="UP000509704">
    <property type="component" value="Chromosome 1"/>
</dbReference>
<comment type="function">
    <text evidence="9">Ubiquitin ligase protein which is a component of the N-end rule pathway. Recognizes and binds to proteins bearing specific N-terminal residues that are destabilizing according to the N-end rule, leading to their ubiquitination and subsequent degradation.</text>
</comment>
<comment type="catalytic activity">
    <reaction evidence="1 9">
        <text>S-ubiquitinyl-[E2 ubiquitin-conjugating enzyme]-L-cysteine + [acceptor protein]-L-lysine = [E2 ubiquitin-conjugating enzyme]-L-cysteine + N(6)-ubiquitinyl-[acceptor protein]-L-lysine.</text>
        <dbReference type="EC" id="2.3.2.27"/>
    </reaction>
</comment>
<keyword evidence="5 9" id="KW-0833">Ubl conjugation pathway</keyword>
<organism evidence="12 13">
    <name type="scientific">Zygotorulaspora mrakii</name>
    <name type="common">Zygosaccharomyces mrakii</name>
    <dbReference type="NCBI Taxonomy" id="42260"/>
    <lineage>
        <taxon>Eukaryota</taxon>
        <taxon>Fungi</taxon>
        <taxon>Dikarya</taxon>
        <taxon>Ascomycota</taxon>
        <taxon>Saccharomycotina</taxon>
        <taxon>Saccharomycetes</taxon>
        <taxon>Saccharomycetales</taxon>
        <taxon>Saccharomycetaceae</taxon>
        <taxon>Zygotorulaspora</taxon>
    </lineage>
</organism>
<dbReference type="PANTHER" id="PTHR21497">
    <property type="entry name" value="UBIQUITIN LIGASE E3 ALPHA-RELATED"/>
    <property type="match status" value="1"/>
</dbReference>
<feature type="domain" description="UBR-type" evidence="11">
    <location>
        <begin position="109"/>
        <end position="185"/>
    </location>
</feature>
<dbReference type="GO" id="GO:0061630">
    <property type="term" value="F:ubiquitin protein ligase activity"/>
    <property type="evidence" value="ECO:0007669"/>
    <property type="project" value="UniProtKB-UniRule"/>
</dbReference>